<dbReference type="Proteomes" id="UP000799779">
    <property type="component" value="Unassembled WGS sequence"/>
</dbReference>
<sequence length="136" mass="14731">MQFTISSVILALATSIVALPAAVDIKEKRDDHTRASFCTDASRGGRCFNSFGLLPQQPGQGLHCWDLTDGSPTFPDLQDFQDSISSFYPEEDGAVWTLWENFGCGGATADISFPGVDDLSTIGFNDKASSLSVRFR</sequence>
<dbReference type="Gene3D" id="2.60.20.10">
    <property type="entry name" value="Crystallins"/>
    <property type="match status" value="1"/>
</dbReference>
<keyword evidence="1" id="KW-0732">Signal</keyword>
<reference evidence="2" key="1">
    <citation type="journal article" date="2020" name="Stud. Mycol.">
        <title>101 Dothideomycetes genomes: a test case for predicting lifestyles and emergence of pathogens.</title>
        <authorList>
            <person name="Haridas S."/>
            <person name="Albert R."/>
            <person name="Binder M."/>
            <person name="Bloem J."/>
            <person name="Labutti K."/>
            <person name="Salamov A."/>
            <person name="Andreopoulos B."/>
            <person name="Baker S."/>
            <person name="Barry K."/>
            <person name="Bills G."/>
            <person name="Bluhm B."/>
            <person name="Cannon C."/>
            <person name="Castanera R."/>
            <person name="Culley D."/>
            <person name="Daum C."/>
            <person name="Ezra D."/>
            <person name="Gonzalez J."/>
            <person name="Henrissat B."/>
            <person name="Kuo A."/>
            <person name="Liang C."/>
            <person name="Lipzen A."/>
            <person name="Lutzoni F."/>
            <person name="Magnuson J."/>
            <person name="Mondo S."/>
            <person name="Nolan M."/>
            <person name="Ohm R."/>
            <person name="Pangilinan J."/>
            <person name="Park H.-J."/>
            <person name="Ramirez L."/>
            <person name="Alfaro M."/>
            <person name="Sun H."/>
            <person name="Tritt A."/>
            <person name="Yoshinaga Y."/>
            <person name="Zwiers L.-H."/>
            <person name="Turgeon B."/>
            <person name="Goodwin S."/>
            <person name="Spatafora J."/>
            <person name="Crous P."/>
            <person name="Grigoriev I."/>
        </authorList>
    </citation>
    <scope>NUCLEOTIDE SEQUENCE</scope>
    <source>
        <strain evidence="2">CBS 123094</strain>
    </source>
</reference>
<protein>
    <submittedName>
        <fullName evidence="2">Uncharacterized protein</fullName>
    </submittedName>
</protein>
<evidence type="ECO:0000313" key="3">
    <source>
        <dbReference type="Proteomes" id="UP000799779"/>
    </source>
</evidence>
<dbReference type="OrthoDB" id="3902828at2759"/>
<name>A0A6A5WQ05_9PLEO</name>
<organism evidence="2 3">
    <name type="scientific">Amniculicola lignicola CBS 123094</name>
    <dbReference type="NCBI Taxonomy" id="1392246"/>
    <lineage>
        <taxon>Eukaryota</taxon>
        <taxon>Fungi</taxon>
        <taxon>Dikarya</taxon>
        <taxon>Ascomycota</taxon>
        <taxon>Pezizomycotina</taxon>
        <taxon>Dothideomycetes</taxon>
        <taxon>Pleosporomycetidae</taxon>
        <taxon>Pleosporales</taxon>
        <taxon>Amniculicolaceae</taxon>
        <taxon>Amniculicola</taxon>
    </lineage>
</organism>
<proteinExistence type="predicted"/>
<dbReference type="AlphaFoldDB" id="A0A6A5WQ05"/>
<dbReference type="EMBL" id="ML977569">
    <property type="protein sequence ID" value="KAF2003953.1"/>
    <property type="molecule type" value="Genomic_DNA"/>
</dbReference>
<evidence type="ECO:0000313" key="2">
    <source>
        <dbReference type="EMBL" id="KAF2003953.1"/>
    </source>
</evidence>
<evidence type="ECO:0000256" key="1">
    <source>
        <dbReference type="SAM" id="SignalP"/>
    </source>
</evidence>
<feature type="chain" id="PRO_5025565470" evidence="1">
    <location>
        <begin position="19"/>
        <end position="136"/>
    </location>
</feature>
<keyword evidence="3" id="KW-1185">Reference proteome</keyword>
<feature type="signal peptide" evidence="1">
    <location>
        <begin position="1"/>
        <end position="18"/>
    </location>
</feature>
<accession>A0A6A5WQ05</accession>
<gene>
    <name evidence="2" type="ORF">P154DRAFT_560809</name>
</gene>